<evidence type="ECO:0000313" key="2">
    <source>
        <dbReference type="EMBL" id="MZP31454.1"/>
    </source>
</evidence>
<sequence length="437" mass="51694">MPKWDNEVAKKIISKIVRPGEVSEWLGMKSNWAYNHISKNRTTGKWLEEWSNLDELEQERINEMIEKQEFTYNSNELGNNRFIAIRKYFVNIEAETAKYLIFARNGERIVCVTDLIPREVENHLTVVWPWDVRLKDFELAKKFNILEIFGRSYVCPDYITHVLMSQMCRGRTREFQRSYIVSKCARDFGHYGYLRKDSWDIFNGYKEKIKFFADSDNNVYFPDLKEPLVSQMTSWANKRGGSLNQLISRLGYQRIYHLDNPLQDIVIPFFRPENVVDEEVISHSDWLSKLKNIQSMIQLEKSTEKYRQRRRRELADLLKQKYMYRCQLCGEENGAIPIIEKDDGTHYVEMHHIVALADTGKTEEARLIADEWGSLDTYKNALVVCPHHHRYLHYHHGGFKNLIFENGPNGKEEVFIKSRKGTRIRVVENWHLGKIGD</sequence>
<evidence type="ECO:0000313" key="3">
    <source>
        <dbReference type="Proteomes" id="UP000463470"/>
    </source>
</evidence>
<dbReference type="RefSeq" id="WP_161259969.1">
    <property type="nucleotide sequence ID" value="NZ_WXEY01000043.1"/>
</dbReference>
<organism evidence="2 3">
    <name type="scientific">Heliomicrobium undosum</name>
    <dbReference type="NCBI Taxonomy" id="121734"/>
    <lineage>
        <taxon>Bacteria</taxon>
        <taxon>Bacillati</taxon>
        <taxon>Bacillota</taxon>
        <taxon>Clostridia</taxon>
        <taxon>Eubacteriales</taxon>
        <taxon>Heliobacteriaceae</taxon>
        <taxon>Heliomicrobium</taxon>
    </lineage>
</organism>
<dbReference type="EMBL" id="WXEY01000043">
    <property type="protein sequence ID" value="MZP31454.1"/>
    <property type="molecule type" value="Genomic_DNA"/>
</dbReference>
<keyword evidence="3" id="KW-1185">Reference proteome</keyword>
<dbReference type="SMART" id="SM00507">
    <property type="entry name" value="HNHc"/>
    <property type="match status" value="1"/>
</dbReference>
<dbReference type="Proteomes" id="UP000463470">
    <property type="component" value="Unassembled WGS sequence"/>
</dbReference>
<protein>
    <recommendedName>
        <fullName evidence="1">HNH nuclease domain-containing protein</fullName>
    </recommendedName>
</protein>
<dbReference type="AlphaFoldDB" id="A0A845L9K1"/>
<reference evidence="2 3" key="1">
    <citation type="submission" date="2020-01" db="EMBL/GenBank/DDBJ databases">
        <title>Whole-genome sequence of Heliobacterium undosum DSM 13378.</title>
        <authorList>
            <person name="Kyndt J.A."/>
            <person name="Meyer T.E."/>
        </authorList>
    </citation>
    <scope>NUCLEOTIDE SEQUENCE [LARGE SCALE GENOMIC DNA]</scope>
    <source>
        <strain evidence="2 3">DSM 13378</strain>
    </source>
</reference>
<dbReference type="Gene3D" id="1.10.30.50">
    <property type="match status" value="1"/>
</dbReference>
<comment type="caution">
    <text evidence="2">The sequence shown here is derived from an EMBL/GenBank/DDBJ whole genome shotgun (WGS) entry which is preliminary data.</text>
</comment>
<feature type="domain" description="HNH nuclease" evidence="1">
    <location>
        <begin position="313"/>
        <end position="390"/>
    </location>
</feature>
<name>A0A845L9K1_9FIRM</name>
<evidence type="ECO:0000259" key="1">
    <source>
        <dbReference type="SMART" id="SM00507"/>
    </source>
</evidence>
<gene>
    <name evidence="2" type="ORF">GTO91_17320</name>
</gene>
<dbReference type="InterPro" id="IPR003615">
    <property type="entry name" value="HNH_nuc"/>
</dbReference>
<dbReference type="OrthoDB" id="9779761at2"/>
<dbReference type="Pfam" id="PF13391">
    <property type="entry name" value="HNH_2"/>
    <property type="match status" value="1"/>
</dbReference>
<proteinExistence type="predicted"/>
<accession>A0A845L9K1</accession>